<dbReference type="Gene3D" id="3.30.70.580">
    <property type="entry name" value="Pseudouridine synthase I, catalytic domain, N-terminal subdomain"/>
    <property type="match status" value="1"/>
</dbReference>
<dbReference type="GO" id="GO:0160147">
    <property type="term" value="F:tRNA pseudouridine(38-40) synthase activity"/>
    <property type="evidence" value="ECO:0007669"/>
    <property type="project" value="UniProtKB-EC"/>
</dbReference>
<dbReference type="PANTHER" id="PTHR11142">
    <property type="entry name" value="PSEUDOURIDYLATE SYNTHASE"/>
    <property type="match status" value="1"/>
</dbReference>
<evidence type="ECO:0000259" key="8">
    <source>
        <dbReference type="Pfam" id="PF01416"/>
    </source>
</evidence>
<comment type="subunit">
    <text evidence="4">Homodimer.</text>
</comment>
<dbReference type="InterPro" id="IPR020103">
    <property type="entry name" value="PsdUridine_synth_cat_dom_sf"/>
</dbReference>
<dbReference type="PANTHER" id="PTHR11142:SF0">
    <property type="entry name" value="TRNA PSEUDOURIDINE SYNTHASE-LIKE 1"/>
    <property type="match status" value="1"/>
</dbReference>
<dbReference type="Gene3D" id="3.30.70.660">
    <property type="entry name" value="Pseudouridine synthase I, catalytic domain, C-terminal subdomain"/>
    <property type="match status" value="1"/>
</dbReference>
<feature type="active site" description="Nucleophile" evidence="4 5">
    <location>
        <position position="52"/>
    </location>
</feature>
<reference evidence="9" key="1">
    <citation type="submission" date="2020-07" db="EMBL/GenBank/DDBJ databases">
        <title>Huge and variable diversity of episymbiotic CPR bacteria and DPANN archaea in groundwater ecosystems.</title>
        <authorList>
            <person name="He C.Y."/>
            <person name="Keren R."/>
            <person name="Whittaker M."/>
            <person name="Farag I.F."/>
            <person name="Doudna J."/>
            <person name="Cate J.H.D."/>
            <person name="Banfield J.F."/>
        </authorList>
    </citation>
    <scope>NUCLEOTIDE SEQUENCE</scope>
    <source>
        <strain evidence="9">NC_groundwater_717_Ag_S-0.2um_59_8</strain>
    </source>
</reference>
<comment type="caution">
    <text evidence="9">The sequence shown here is derived from an EMBL/GenBank/DDBJ whole genome shotgun (WGS) entry which is preliminary data.</text>
</comment>
<comment type="function">
    <text evidence="4">Formation of pseudouridine at positions 38, 39 and 40 in the anticodon stem and loop of transfer RNAs.</text>
</comment>
<gene>
    <name evidence="4 9" type="primary">truA</name>
    <name evidence="9" type="ORF">HYY65_08635</name>
</gene>
<dbReference type="SUPFAM" id="SSF55120">
    <property type="entry name" value="Pseudouridine synthase"/>
    <property type="match status" value="1"/>
</dbReference>
<keyword evidence="2 4" id="KW-0819">tRNA processing</keyword>
<dbReference type="HAMAP" id="MF_00171">
    <property type="entry name" value="TruA"/>
    <property type="match status" value="1"/>
</dbReference>
<dbReference type="GO" id="GO:0003723">
    <property type="term" value="F:RNA binding"/>
    <property type="evidence" value="ECO:0007669"/>
    <property type="project" value="InterPro"/>
</dbReference>
<dbReference type="EMBL" id="JACPSX010000166">
    <property type="protein sequence ID" value="MBI3015106.1"/>
    <property type="molecule type" value="Genomic_DNA"/>
</dbReference>
<feature type="domain" description="Pseudouridine synthase I TruA alpha/beta" evidence="8">
    <location>
        <begin position="146"/>
        <end position="242"/>
    </location>
</feature>
<evidence type="ECO:0000256" key="4">
    <source>
        <dbReference type="HAMAP-Rule" id="MF_00171"/>
    </source>
</evidence>
<evidence type="ECO:0000313" key="10">
    <source>
        <dbReference type="Proteomes" id="UP000741360"/>
    </source>
</evidence>
<feature type="binding site" evidence="4 6">
    <location>
        <position position="110"/>
    </location>
    <ligand>
        <name>substrate</name>
    </ligand>
</feature>
<keyword evidence="3 4" id="KW-0413">Isomerase</keyword>
<evidence type="ECO:0000256" key="5">
    <source>
        <dbReference type="PIRSR" id="PIRSR001430-1"/>
    </source>
</evidence>
<dbReference type="EC" id="5.4.99.12" evidence="4"/>
<dbReference type="NCBIfam" id="TIGR00071">
    <property type="entry name" value="hisT_truA"/>
    <property type="match status" value="1"/>
</dbReference>
<comment type="caution">
    <text evidence="4">Lacks conserved residue(s) required for the propagation of feature annotation.</text>
</comment>
<evidence type="ECO:0000256" key="6">
    <source>
        <dbReference type="PIRSR" id="PIRSR001430-2"/>
    </source>
</evidence>
<sequence>MRNLKLTLEYEGTQYHGWQVQPGLVTIQQAIQERLARILQEQVVLVAAGRTDAGVHALEQVANFHCSSSIPADSLQKALNSLLPRDIAVTGVEEVPEDFSARYWARSKVYLYRILNRTYPSSFWRRYSWFLPRRLDVPAMERALPSLLGRHDFSAFRASGCTARSVIRTLHRADLTRQGDMIEMRFEANAFLRYMVRNIVGTLVQIGLGKRPAENLGEVLAGRDRRQAGPTAPACGLTMEKVFLGSSDPLLPWDDRV</sequence>
<dbReference type="InterPro" id="IPR020097">
    <property type="entry name" value="PsdUridine_synth_TruA_a/b_dom"/>
</dbReference>
<name>A0A932GQ44_UNCTE</name>
<evidence type="ECO:0000313" key="9">
    <source>
        <dbReference type="EMBL" id="MBI3015106.1"/>
    </source>
</evidence>
<protein>
    <recommendedName>
        <fullName evidence="4">tRNA pseudouridine synthase A</fullName>
        <ecNumber evidence="4">5.4.99.12</ecNumber>
    </recommendedName>
    <alternativeName>
        <fullName evidence="4">tRNA pseudouridine(38-40) synthase</fullName>
    </alternativeName>
    <alternativeName>
        <fullName evidence="4">tRNA pseudouridylate synthase I</fullName>
    </alternativeName>
    <alternativeName>
        <fullName evidence="4">tRNA-uridine isomerase I</fullName>
    </alternativeName>
</protein>
<dbReference type="GO" id="GO:0031119">
    <property type="term" value="P:tRNA pseudouridine synthesis"/>
    <property type="evidence" value="ECO:0007669"/>
    <property type="project" value="UniProtKB-UniRule"/>
</dbReference>
<dbReference type="InterPro" id="IPR020095">
    <property type="entry name" value="PsdUridine_synth_TruA_C"/>
</dbReference>
<dbReference type="Pfam" id="PF01416">
    <property type="entry name" value="PseudoU_synth_1"/>
    <property type="match status" value="2"/>
</dbReference>
<evidence type="ECO:0000256" key="2">
    <source>
        <dbReference type="ARBA" id="ARBA00022694"/>
    </source>
</evidence>
<evidence type="ECO:0000256" key="3">
    <source>
        <dbReference type="ARBA" id="ARBA00023235"/>
    </source>
</evidence>
<accession>A0A932GQ44</accession>
<dbReference type="InterPro" id="IPR020094">
    <property type="entry name" value="TruA/RsuA/RluB/E/F_N"/>
</dbReference>
<comment type="catalytic activity">
    <reaction evidence="4 7">
        <text>uridine(38/39/40) in tRNA = pseudouridine(38/39/40) in tRNA</text>
        <dbReference type="Rhea" id="RHEA:22376"/>
        <dbReference type="Rhea" id="RHEA-COMP:10085"/>
        <dbReference type="Rhea" id="RHEA-COMP:10087"/>
        <dbReference type="ChEBI" id="CHEBI:65314"/>
        <dbReference type="ChEBI" id="CHEBI:65315"/>
        <dbReference type="EC" id="5.4.99.12"/>
    </reaction>
</comment>
<organism evidence="9 10">
    <name type="scientific">Tectimicrobiota bacterium</name>
    <dbReference type="NCBI Taxonomy" id="2528274"/>
    <lineage>
        <taxon>Bacteria</taxon>
        <taxon>Pseudomonadati</taxon>
        <taxon>Nitrospinota/Tectimicrobiota group</taxon>
        <taxon>Candidatus Tectimicrobiota</taxon>
    </lineage>
</organism>
<evidence type="ECO:0000256" key="7">
    <source>
        <dbReference type="RuleBase" id="RU003792"/>
    </source>
</evidence>
<dbReference type="AlphaFoldDB" id="A0A932GQ44"/>
<dbReference type="FunFam" id="3.30.70.580:FF:000001">
    <property type="entry name" value="tRNA pseudouridine synthase A"/>
    <property type="match status" value="1"/>
</dbReference>
<dbReference type="Proteomes" id="UP000741360">
    <property type="component" value="Unassembled WGS sequence"/>
</dbReference>
<feature type="domain" description="Pseudouridine synthase I TruA alpha/beta" evidence="8">
    <location>
        <begin position="9"/>
        <end position="103"/>
    </location>
</feature>
<dbReference type="InterPro" id="IPR001406">
    <property type="entry name" value="PsdUridine_synth_TruA"/>
</dbReference>
<dbReference type="PIRSF" id="PIRSF001430">
    <property type="entry name" value="tRNA_psdUrid_synth"/>
    <property type="match status" value="1"/>
</dbReference>
<evidence type="ECO:0000256" key="1">
    <source>
        <dbReference type="ARBA" id="ARBA00009375"/>
    </source>
</evidence>
<dbReference type="CDD" id="cd02570">
    <property type="entry name" value="PseudoU_synth_EcTruA"/>
    <property type="match status" value="1"/>
</dbReference>
<comment type="similarity">
    <text evidence="1 4 7">Belongs to the tRNA pseudouridine synthase TruA family.</text>
</comment>
<proteinExistence type="inferred from homology"/>